<organism evidence="1">
    <name type="scientific">Rhizophora mucronata</name>
    <name type="common">Asiatic mangrove</name>
    <dbReference type="NCBI Taxonomy" id="61149"/>
    <lineage>
        <taxon>Eukaryota</taxon>
        <taxon>Viridiplantae</taxon>
        <taxon>Streptophyta</taxon>
        <taxon>Embryophyta</taxon>
        <taxon>Tracheophyta</taxon>
        <taxon>Spermatophyta</taxon>
        <taxon>Magnoliopsida</taxon>
        <taxon>eudicotyledons</taxon>
        <taxon>Gunneridae</taxon>
        <taxon>Pentapetalae</taxon>
        <taxon>rosids</taxon>
        <taxon>fabids</taxon>
        <taxon>Malpighiales</taxon>
        <taxon>Rhizophoraceae</taxon>
        <taxon>Rhizophora</taxon>
    </lineage>
</organism>
<name>A0A2P2N3D7_RHIMU</name>
<evidence type="ECO:0000313" key="1">
    <source>
        <dbReference type="EMBL" id="MBX36993.1"/>
    </source>
</evidence>
<dbReference type="EMBL" id="GGEC01056509">
    <property type="protein sequence ID" value="MBX36993.1"/>
    <property type="molecule type" value="Transcribed_RNA"/>
</dbReference>
<proteinExistence type="predicted"/>
<accession>A0A2P2N3D7</accession>
<protein>
    <submittedName>
        <fullName evidence="1">Uncharacterized protein</fullName>
    </submittedName>
</protein>
<dbReference type="AlphaFoldDB" id="A0A2P2N3D7"/>
<reference evidence="1" key="1">
    <citation type="submission" date="2018-02" db="EMBL/GenBank/DDBJ databases">
        <title>Rhizophora mucronata_Transcriptome.</title>
        <authorList>
            <person name="Meera S.P."/>
            <person name="Sreeshan A."/>
            <person name="Augustine A."/>
        </authorList>
    </citation>
    <scope>NUCLEOTIDE SEQUENCE</scope>
    <source>
        <tissue evidence="1">Leaf</tissue>
    </source>
</reference>
<sequence>MMNPPTKPVLGCCPAMVLQHDLISQLDYPSLVDVQPGLSETSSDLQLQTAEHFPDTWPFSGSEENFLY</sequence>